<feature type="transmembrane region" description="Helical" evidence="1">
    <location>
        <begin position="47"/>
        <end position="66"/>
    </location>
</feature>
<dbReference type="Pfam" id="PF13239">
    <property type="entry name" value="2TM"/>
    <property type="match status" value="1"/>
</dbReference>
<dbReference type="Proteomes" id="UP001230035">
    <property type="component" value="Unassembled WGS sequence"/>
</dbReference>
<name>A0ABT6XRF8_9FLAO</name>
<gene>
    <name evidence="3" type="ORF">QHT84_09150</name>
</gene>
<evidence type="ECO:0000256" key="1">
    <source>
        <dbReference type="SAM" id="Phobius"/>
    </source>
</evidence>
<dbReference type="RefSeq" id="WP_283239258.1">
    <property type="nucleotide sequence ID" value="NZ_JASGBP010000005.1"/>
</dbReference>
<keyword evidence="1" id="KW-0812">Transmembrane</keyword>
<keyword evidence="1" id="KW-0472">Membrane</keyword>
<proteinExistence type="predicted"/>
<feature type="domain" description="2TM" evidence="2">
    <location>
        <begin position="10"/>
        <end position="89"/>
    </location>
</feature>
<dbReference type="EMBL" id="JASGBP010000005">
    <property type="protein sequence ID" value="MDI9257580.1"/>
    <property type="molecule type" value="Genomic_DNA"/>
</dbReference>
<evidence type="ECO:0000259" key="2">
    <source>
        <dbReference type="Pfam" id="PF13239"/>
    </source>
</evidence>
<protein>
    <submittedName>
        <fullName evidence="3">2TM domain-containing protein</fullName>
    </submittedName>
</protein>
<feature type="transmembrane region" description="Helical" evidence="1">
    <location>
        <begin position="21"/>
        <end position="41"/>
    </location>
</feature>
<evidence type="ECO:0000313" key="3">
    <source>
        <dbReference type="EMBL" id="MDI9257580.1"/>
    </source>
</evidence>
<dbReference type="InterPro" id="IPR025698">
    <property type="entry name" value="2TM_dom"/>
</dbReference>
<comment type="caution">
    <text evidence="3">The sequence shown here is derived from an EMBL/GenBank/DDBJ whole genome shotgun (WGS) entry which is preliminary data.</text>
</comment>
<sequence length="99" mass="12215">MESNEVERYQRARKKVEEIKGFYSHLSSYVVVIGVLIFINLRYTPQYLWFLWSMFGWGIGLFFHAVKVFQWSPFFNSEWEARKIKQFMEEETRKRNKFE</sequence>
<keyword evidence="4" id="KW-1185">Reference proteome</keyword>
<evidence type="ECO:0000313" key="4">
    <source>
        <dbReference type="Proteomes" id="UP001230035"/>
    </source>
</evidence>
<organism evidence="3 4">
    <name type="scientific">Flavobacterium sedimenticola</name>
    <dbReference type="NCBI Taxonomy" id="3043286"/>
    <lineage>
        <taxon>Bacteria</taxon>
        <taxon>Pseudomonadati</taxon>
        <taxon>Bacteroidota</taxon>
        <taxon>Flavobacteriia</taxon>
        <taxon>Flavobacteriales</taxon>
        <taxon>Flavobacteriaceae</taxon>
        <taxon>Flavobacterium</taxon>
    </lineage>
</organism>
<accession>A0ABT6XRF8</accession>
<keyword evidence="1" id="KW-1133">Transmembrane helix</keyword>
<reference evidence="3 4" key="1">
    <citation type="submission" date="2023-05" db="EMBL/GenBank/DDBJ databases">
        <title>Flavobacterium sedimenti sp. nov., isolated from the sediment.</title>
        <authorList>
            <person name="Wu N."/>
        </authorList>
    </citation>
    <scope>NUCLEOTIDE SEQUENCE [LARGE SCALE GENOMIC DNA]</scope>
    <source>
        <strain evidence="3 4">YZ-48</strain>
    </source>
</reference>